<dbReference type="Proteomes" id="UP000187404">
    <property type="component" value="Unassembled WGS sequence"/>
</dbReference>
<keyword evidence="2" id="KW-0812">Transmembrane</keyword>
<accession>A0A1Q9JH64</accession>
<gene>
    <name evidence="4" type="ORF">BHK98_05395</name>
</gene>
<evidence type="ECO:0000313" key="4">
    <source>
        <dbReference type="EMBL" id="OLR55546.1"/>
    </source>
</evidence>
<evidence type="ECO:0000313" key="5">
    <source>
        <dbReference type="Proteomes" id="UP000187404"/>
    </source>
</evidence>
<dbReference type="EMBL" id="MJIE01000001">
    <property type="protein sequence ID" value="OLR55546.1"/>
    <property type="molecule type" value="Genomic_DNA"/>
</dbReference>
<feature type="region of interest" description="Disordered" evidence="1">
    <location>
        <begin position="1"/>
        <end position="44"/>
    </location>
</feature>
<evidence type="ECO:0000256" key="2">
    <source>
        <dbReference type="SAM" id="Phobius"/>
    </source>
</evidence>
<feature type="transmembrane region" description="Helical" evidence="2">
    <location>
        <begin position="161"/>
        <end position="180"/>
    </location>
</feature>
<comment type="caution">
    <text evidence="4">The sequence shown here is derived from an EMBL/GenBank/DDBJ whole genome shotgun (WGS) entry which is preliminary data.</text>
</comment>
<dbReference type="AlphaFoldDB" id="A0A1Q9JH64"/>
<keyword evidence="2" id="KW-1133">Transmembrane helix</keyword>
<protein>
    <recommendedName>
        <fullName evidence="3">DUF3592 domain-containing protein</fullName>
    </recommendedName>
</protein>
<feature type="compositionally biased region" description="Basic and acidic residues" evidence="1">
    <location>
        <begin position="11"/>
        <end position="32"/>
    </location>
</feature>
<reference evidence="4 5" key="1">
    <citation type="journal article" date="2016" name="Appl. Environ. Microbiol.">
        <title>Function and Phylogeny of Bacterial Butyryl Coenzyme A:Acetate Transferases and Their Diversity in the Proximal Colon of Swine.</title>
        <authorList>
            <person name="Trachsel J."/>
            <person name="Bayles D.O."/>
            <person name="Looft T."/>
            <person name="Levine U.Y."/>
            <person name="Allen H.K."/>
        </authorList>
    </citation>
    <scope>NUCLEOTIDE SEQUENCE [LARGE SCALE GENOMIC DNA]</scope>
    <source>
        <strain evidence="4 5">68-3-10</strain>
    </source>
</reference>
<dbReference type="RefSeq" id="WP_075712539.1">
    <property type="nucleotide sequence ID" value="NZ_MJIE01000001.1"/>
</dbReference>
<feature type="domain" description="DUF3592" evidence="3">
    <location>
        <begin position="85"/>
        <end position="149"/>
    </location>
</feature>
<keyword evidence="2" id="KW-0472">Membrane</keyword>
<proteinExistence type="predicted"/>
<dbReference type="InterPro" id="IPR021994">
    <property type="entry name" value="DUF3592"/>
</dbReference>
<evidence type="ECO:0000256" key="1">
    <source>
        <dbReference type="SAM" id="MobiDB-lite"/>
    </source>
</evidence>
<organism evidence="4 5">
    <name type="scientific">Hornefia porci</name>
    <dbReference type="NCBI Taxonomy" id="2652292"/>
    <lineage>
        <taxon>Bacteria</taxon>
        <taxon>Bacillati</taxon>
        <taxon>Bacillota</taxon>
        <taxon>Clostridia</taxon>
        <taxon>Peptostreptococcales</taxon>
        <taxon>Anaerovoracaceae</taxon>
        <taxon>Hornefia</taxon>
    </lineage>
</organism>
<dbReference type="STRING" id="1261640.BHK98_05395"/>
<sequence>MSNTNKKQQRRRDSQRIARDNMAKKRGEDPAKARRKRARAKDGGPGLSLSTFLAIMIILFVTVRATAATGPLLAATTDRLTKTPAVVSEMADGGLLSSKKVYPVFQYKVKGKTYTHKSLLATGTSGIREYKKGDRETVYFDKSKPSQAFSKMEITNKFKSISGYVGIVIIVLIVLMLISFGNRLSRRGQEVLRNRK</sequence>
<evidence type="ECO:0000259" key="3">
    <source>
        <dbReference type="Pfam" id="PF12158"/>
    </source>
</evidence>
<name>A0A1Q9JH64_9FIRM</name>
<dbReference type="Pfam" id="PF12158">
    <property type="entry name" value="DUF3592"/>
    <property type="match status" value="1"/>
</dbReference>
<feature type="transmembrane region" description="Helical" evidence="2">
    <location>
        <begin position="44"/>
        <end position="63"/>
    </location>
</feature>
<keyword evidence="5" id="KW-1185">Reference proteome</keyword>